<evidence type="ECO:0000313" key="1">
    <source>
        <dbReference type="EMBL" id="EKC71503.1"/>
    </source>
</evidence>
<accession>K1TP91</accession>
<organism evidence="1">
    <name type="scientific">human gut metagenome</name>
    <dbReference type="NCBI Taxonomy" id="408170"/>
    <lineage>
        <taxon>unclassified sequences</taxon>
        <taxon>metagenomes</taxon>
        <taxon>organismal metagenomes</taxon>
    </lineage>
</organism>
<name>K1TP91_9ZZZZ</name>
<reference evidence="1" key="1">
    <citation type="journal article" date="2013" name="Environ. Microbiol.">
        <title>Microbiota from the distal guts of lean and obese adolescents exhibit partial functional redundancy besides clear differences in community structure.</title>
        <authorList>
            <person name="Ferrer M."/>
            <person name="Ruiz A."/>
            <person name="Lanza F."/>
            <person name="Haange S.B."/>
            <person name="Oberbach A."/>
            <person name="Till H."/>
            <person name="Bargiela R."/>
            <person name="Campoy C."/>
            <person name="Segura M.T."/>
            <person name="Richter M."/>
            <person name="von Bergen M."/>
            <person name="Seifert J."/>
            <person name="Suarez A."/>
        </authorList>
    </citation>
    <scope>NUCLEOTIDE SEQUENCE</scope>
</reference>
<dbReference type="AlphaFoldDB" id="K1TP91"/>
<protein>
    <submittedName>
        <fullName evidence="1">Uncharacterized protein</fullName>
    </submittedName>
</protein>
<gene>
    <name evidence="1" type="ORF">LEA_07229</name>
</gene>
<proteinExistence type="predicted"/>
<dbReference type="EMBL" id="AJWY01004751">
    <property type="protein sequence ID" value="EKC71503.1"/>
    <property type="molecule type" value="Genomic_DNA"/>
</dbReference>
<comment type="caution">
    <text evidence="1">The sequence shown here is derived from an EMBL/GenBank/DDBJ whole genome shotgun (WGS) entry which is preliminary data.</text>
</comment>
<sequence length="64" mass="7240">MRRKITFLLTFLVAVLSIALVGGKVYADTGYEVEDYANQDFCYVNQDTGYEAVIVDDAFLLFSF</sequence>